<evidence type="ECO:0000313" key="5">
    <source>
        <dbReference type="EMBL" id="RGK66091.1"/>
    </source>
</evidence>
<dbReference type="PIRSF" id="PIRSF000441">
    <property type="entry name" value="CysE"/>
    <property type="match status" value="1"/>
</dbReference>
<organism evidence="5 6">
    <name type="scientific">Bacteroides xylanisolvens</name>
    <dbReference type="NCBI Taxonomy" id="371601"/>
    <lineage>
        <taxon>Bacteria</taxon>
        <taxon>Pseudomonadati</taxon>
        <taxon>Bacteroidota</taxon>
        <taxon>Bacteroidia</taxon>
        <taxon>Bacteroidales</taxon>
        <taxon>Bacteroidaceae</taxon>
        <taxon>Bacteroides</taxon>
    </lineage>
</organism>
<dbReference type="Pfam" id="PF00132">
    <property type="entry name" value="Hexapep"/>
    <property type="match status" value="1"/>
</dbReference>
<evidence type="ECO:0000256" key="1">
    <source>
        <dbReference type="ARBA" id="ARBA00007274"/>
    </source>
</evidence>
<keyword evidence="4" id="KW-0012">Acyltransferase</keyword>
<dbReference type="InterPro" id="IPR018357">
    <property type="entry name" value="Hexapep_transf_CS"/>
</dbReference>
<dbReference type="InterPro" id="IPR011004">
    <property type="entry name" value="Trimer_LpxA-like_sf"/>
</dbReference>
<gene>
    <name evidence="5" type="ORF">DXD03_05170</name>
</gene>
<keyword evidence="2 5" id="KW-0808">Transferase</keyword>
<dbReference type="PROSITE" id="PS00101">
    <property type="entry name" value="HEXAPEP_TRANSFERASES"/>
    <property type="match status" value="1"/>
</dbReference>
<comment type="similarity">
    <text evidence="1">Belongs to the transferase hexapeptide repeat family.</text>
</comment>
<dbReference type="CDD" id="cd03354">
    <property type="entry name" value="LbH_SAT"/>
    <property type="match status" value="1"/>
</dbReference>
<dbReference type="AlphaFoldDB" id="A0A3E4NMA6"/>
<dbReference type="SUPFAM" id="SSF51161">
    <property type="entry name" value="Trimeric LpxA-like enzymes"/>
    <property type="match status" value="1"/>
</dbReference>
<dbReference type="PANTHER" id="PTHR42811">
    <property type="entry name" value="SERINE ACETYLTRANSFERASE"/>
    <property type="match status" value="1"/>
</dbReference>
<evidence type="ECO:0000256" key="3">
    <source>
        <dbReference type="ARBA" id="ARBA00022737"/>
    </source>
</evidence>
<proteinExistence type="inferred from homology"/>
<dbReference type="Proteomes" id="UP000261210">
    <property type="component" value="Unassembled WGS sequence"/>
</dbReference>
<protein>
    <submittedName>
        <fullName evidence="5">Serine acetyltransferase</fullName>
    </submittedName>
</protein>
<evidence type="ECO:0000256" key="2">
    <source>
        <dbReference type="ARBA" id="ARBA00022679"/>
    </source>
</evidence>
<dbReference type="GO" id="GO:0006535">
    <property type="term" value="P:cysteine biosynthetic process from serine"/>
    <property type="evidence" value="ECO:0007669"/>
    <property type="project" value="InterPro"/>
</dbReference>
<sequence length="119" mass="12769">MIGYYYRLRKLSYQTGIQIAPNSFGKGLQIWHYGYIVVNADARIGDYATIYPGVVIGAKPNGIPTIGNHVFIGAGSKILGGIRIGDNVTIAPNAVVTKDVPDNVIVGGVPAKIIKWKND</sequence>
<dbReference type="GO" id="GO:0009001">
    <property type="term" value="F:serine O-acetyltransferase activity"/>
    <property type="evidence" value="ECO:0007669"/>
    <property type="project" value="InterPro"/>
</dbReference>
<evidence type="ECO:0000256" key="4">
    <source>
        <dbReference type="ARBA" id="ARBA00023315"/>
    </source>
</evidence>
<name>A0A3E4NMA6_9BACE</name>
<accession>A0A3E4NMA6</accession>
<dbReference type="Gene3D" id="2.160.10.10">
    <property type="entry name" value="Hexapeptide repeat proteins"/>
    <property type="match status" value="1"/>
</dbReference>
<reference evidence="5 6" key="1">
    <citation type="submission" date="2018-08" db="EMBL/GenBank/DDBJ databases">
        <title>A genome reference for cultivated species of the human gut microbiota.</title>
        <authorList>
            <person name="Zou Y."/>
            <person name="Xue W."/>
            <person name="Luo G."/>
        </authorList>
    </citation>
    <scope>NUCLEOTIDE SEQUENCE [LARGE SCALE GENOMIC DNA]</scope>
    <source>
        <strain evidence="5 6">TF10-34</strain>
    </source>
</reference>
<dbReference type="GO" id="GO:0005737">
    <property type="term" value="C:cytoplasm"/>
    <property type="evidence" value="ECO:0007669"/>
    <property type="project" value="InterPro"/>
</dbReference>
<dbReference type="EMBL" id="QSQU01000005">
    <property type="protein sequence ID" value="RGK66091.1"/>
    <property type="molecule type" value="Genomic_DNA"/>
</dbReference>
<dbReference type="InterPro" id="IPR045304">
    <property type="entry name" value="LbH_SAT"/>
</dbReference>
<comment type="caution">
    <text evidence="5">The sequence shown here is derived from an EMBL/GenBank/DDBJ whole genome shotgun (WGS) entry which is preliminary data.</text>
</comment>
<dbReference type="InterPro" id="IPR005881">
    <property type="entry name" value="Ser_O-AcTrfase"/>
</dbReference>
<keyword evidence="3" id="KW-0677">Repeat</keyword>
<dbReference type="InterPro" id="IPR001451">
    <property type="entry name" value="Hexapep"/>
</dbReference>
<evidence type="ECO:0000313" key="6">
    <source>
        <dbReference type="Proteomes" id="UP000261210"/>
    </source>
</evidence>